<evidence type="ECO:0008006" key="4">
    <source>
        <dbReference type="Google" id="ProtNLM"/>
    </source>
</evidence>
<keyword evidence="2" id="KW-0342">GTP-binding</keyword>
<dbReference type="InterPro" id="IPR006762">
    <property type="entry name" value="Gtr1_RagA"/>
</dbReference>
<gene>
    <name evidence="3" type="ORF">LCGC14_1051560</name>
</gene>
<dbReference type="EMBL" id="LAZR01004400">
    <property type="protein sequence ID" value="KKN08947.1"/>
    <property type="molecule type" value="Genomic_DNA"/>
</dbReference>
<dbReference type="InterPro" id="IPR027417">
    <property type="entry name" value="P-loop_NTPase"/>
</dbReference>
<dbReference type="AlphaFoldDB" id="A0A0F9NAI9"/>
<evidence type="ECO:0000256" key="1">
    <source>
        <dbReference type="ARBA" id="ARBA00022741"/>
    </source>
</evidence>
<accession>A0A0F9NAI9</accession>
<evidence type="ECO:0000256" key="2">
    <source>
        <dbReference type="ARBA" id="ARBA00023134"/>
    </source>
</evidence>
<dbReference type="Gene3D" id="3.40.50.300">
    <property type="entry name" value="P-loop containing nucleotide triphosphate hydrolases"/>
    <property type="match status" value="1"/>
</dbReference>
<comment type="caution">
    <text evidence="3">The sequence shown here is derived from an EMBL/GenBank/DDBJ whole genome shotgun (WGS) entry which is preliminary data.</text>
</comment>
<evidence type="ECO:0000313" key="3">
    <source>
        <dbReference type="EMBL" id="KKN08947.1"/>
    </source>
</evidence>
<keyword evidence="1" id="KW-0547">Nucleotide-binding</keyword>
<reference evidence="3" key="1">
    <citation type="journal article" date="2015" name="Nature">
        <title>Complex archaea that bridge the gap between prokaryotes and eukaryotes.</title>
        <authorList>
            <person name="Spang A."/>
            <person name="Saw J.H."/>
            <person name="Jorgensen S.L."/>
            <person name="Zaremba-Niedzwiedzka K."/>
            <person name="Martijn J."/>
            <person name="Lind A.E."/>
            <person name="van Eijk R."/>
            <person name="Schleper C."/>
            <person name="Guy L."/>
            <person name="Ettema T.J."/>
        </authorList>
    </citation>
    <scope>NUCLEOTIDE SEQUENCE</scope>
</reference>
<name>A0A0F9NAI9_9ZZZZ</name>
<organism evidence="3">
    <name type="scientific">marine sediment metagenome</name>
    <dbReference type="NCBI Taxonomy" id="412755"/>
    <lineage>
        <taxon>unclassified sequences</taxon>
        <taxon>metagenomes</taxon>
        <taxon>ecological metagenomes</taxon>
    </lineage>
</organism>
<proteinExistence type="predicted"/>
<dbReference type="GO" id="GO:0005525">
    <property type="term" value="F:GTP binding"/>
    <property type="evidence" value="ECO:0007669"/>
    <property type="project" value="UniProtKB-KW"/>
</dbReference>
<sequence>MIFEGEDPNELILSPLAATISLNFSIYDYMDTKVSLLDAPGQSLNLLLKDEQKQVITFGDSKAIVYIFDYPSWIKNSQDILDDVRSIYEINKKHEFGAKIILFLHKIDLVLSKKIGSMLSFIRRQIINQLALPIEIPIYFTSLHPNLIYTTYNAISNTISDFSEVTLGLKEIIRVLIKDISKSSLFISNQEGNLIIQETTSDFDNNMLYYLYEKVFQLQKSSEINSASNGLINLGPKIFTMVIDDASRFHSNFKNFIFFSEDLEESDMIKILEGLKNKLKEKFNYT</sequence>
<protein>
    <recommendedName>
        <fullName evidence="4">G domain-containing protein</fullName>
    </recommendedName>
</protein>
<dbReference type="Pfam" id="PF04670">
    <property type="entry name" value="Gtr1_RagA"/>
    <property type="match status" value="1"/>
</dbReference>
<dbReference type="SUPFAM" id="SSF52540">
    <property type="entry name" value="P-loop containing nucleoside triphosphate hydrolases"/>
    <property type="match status" value="1"/>
</dbReference>